<dbReference type="GeneID" id="66531129"/>
<dbReference type="Gene3D" id="3.10.180.10">
    <property type="entry name" value="2,3-Dihydroxybiphenyl 1,2-Dioxygenase, domain 1"/>
    <property type="match status" value="1"/>
</dbReference>
<accession>A0A1B2A0N1</accession>
<gene>
    <name evidence="2" type="ORF">FGL83_02905</name>
    <name evidence="1" type="ORF">GQS40_13815</name>
</gene>
<evidence type="ECO:0000313" key="4">
    <source>
        <dbReference type="Proteomes" id="UP000478636"/>
    </source>
</evidence>
<dbReference type="AlphaFoldDB" id="A0A1B2A0N1"/>
<dbReference type="EMBL" id="WSZI01000021">
    <property type="protein sequence ID" value="MWN21833.1"/>
    <property type="molecule type" value="Genomic_DNA"/>
</dbReference>
<dbReference type="KEGG" id="llf:BCR17_03550"/>
<dbReference type="GO" id="GO:0016829">
    <property type="term" value="F:lyase activity"/>
    <property type="evidence" value="ECO:0007669"/>
    <property type="project" value="UniProtKB-KW"/>
</dbReference>
<dbReference type="Proteomes" id="UP000478636">
    <property type="component" value="Unassembled WGS sequence"/>
</dbReference>
<dbReference type="SUPFAM" id="SSF54593">
    <property type="entry name" value="Glyoxalase/Bleomycin resistance protein/Dihydroxybiphenyl dioxygenase"/>
    <property type="match status" value="1"/>
</dbReference>
<evidence type="ECO:0000313" key="1">
    <source>
        <dbReference type="EMBL" id="MWN21833.1"/>
    </source>
</evidence>
<name>A0A1B2A0N1_LEULA</name>
<keyword evidence="1" id="KW-0456">Lyase</keyword>
<organism evidence="1 4">
    <name type="scientific">Leuconostoc lactis</name>
    <dbReference type="NCBI Taxonomy" id="1246"/>
    <lineage>
        <taxon>Bacteria</taxon>
        <taxon>Bacillati</taxon>
        <taxon>Bacillota</taxon>
        <taxon>Bacilli</taxon>
        <taxon>Lactobacillales</taxon>
        <taxon>Lactobacillaceae</taxon>
        <taxon>Leuconostoc</taxon>
    </lineage>
</organism>
<dbReference type="EMBL" id="CP042387">
    <property type="protein sequence ID" value="QEA43705.1"/>
    <property type="molecule type" value="Genomic_DNA"/>
</dbReference>
<dbReference type="RefSeq" id="WP_029510075.1">
    <property type="nucleotide sequence ID" value="NZ_CAUSCP010000025.1"/>
</dbReference>
<reference evidence="1 4" key="2">
    <citation type="submission" date="2019-12" db="EMBL/GenBank/DDBJ databases">
        <title>Complete genome sequence of Leuconostoc lactis strain AVN1 provides insights into metabolic potential.</title>
        <authorList>
            <person name="Besrour N."/>
            <person name="Najjari A."/>
            <person name="Fhoula I."/>
            <person name="Jaballah S."/>
            <person name="Klibi N."/>
            <person name="Ouzari H.I."/>
        </authorList>
    </citation>
    <scope>NUCLEOTIDE SEQUENCE [LARGE SCALE GENOMIC DNA]</scope>
    <source>
        <strain evidence="1 4">AVN1</strain>
    </source>
</reference>
<evidence type="ECO:0000313" key="2">
    <source>
        <dbReference type="EMBL" id="QEA43705.1"/>
    </source>
</evidence>
<proteinExistence type="predicted"/>
<keyword evidence="3" id="KW-1185">Reference proteome</keyword>
<dbReference type="Proteomes" id="UP000321298">
    <property type="component" value="Chromosome"/>
</dbReference>
<dbReference type="STRING" id="1246.BCR17_03550"/>
<protein>
    <submittedName>
        <fullName evidence="1">Lactoylglutathione lyase</fullName>
    </submittedName>
</protein>
<dbReference type="InterPro" id="IPR029068">
    <property type="entry name" value="Glyas_Bleomycin-R_OHBP_Dase"/>
</dbReference>
<sequence>MKPRKLNIKTIPATDTNRAYRFWRDVFDLPQSGHQSGRHLTLDGEDIVFVTGEPTDQLELLVRDHQVDLQKHLKNNFVTLVGEPEARFGNKIAIKIKDSEGNLITIEANQ</sequence>
<evidence type="ECO:0000313" key="3">
    <source>
        <dbReference type="Proteomes" id="UP000321298"/>
    </source>
</evidence>
<reference evidence="2 3" key="1">
    <citation type="submission" date="2019-06" db="EMBL/GenBank/DDBJ databases">
        <title>Genome analyses of bacteria isolated from kimchi.</title>
        <authorList>
            <person name="Lee S."/>
            <person name="Ahn S."/>
            <person name="Roh S."/>
        </authorList>
    </citation>
    <scope>NUCLEOTIDE SEQUENCE [LARGE SCALE GENOMIC DNA]</scope>
    <source>
        <strain evidence="2 3">CBA3625</strain>
    </source>
</reference>